<dbReference type="EMBL" id="CAKKNE010000002">
    <property type="protein sequence ID" value="CAH0367760.1"/>
    <property type="molecule type" value="Genomic_DNA"/>
</dbReference>
<dbReference type="SUPFAM" id="SSF51182">
    <property type="entry name" value="RmlC-like cupins"/>
    <property type="match status" value="1"/>
</dbReference>
<dbReference type="AlphaFoldDB" id="A0A7S4E8M5"/>
<evidence type="ECO:0000313" key="4">
    <source>
        <dbReference type="Proteomes" id="UP000789595"/>
    </source>
</evidence>
<dbReference type="Gene3D" id="2.60.120.10">
    <property type="entry name" value="Jelly Rolls"/>
    <property type="match status" value="1"/>
</dbReference>
<gene>
    <name evidence="2" type="ORF">PCAL00307_LOCUS12503</name>
    <name evidence="3" type="ORF">PECAL_2P07970</name>
</gene>
<dbReference type="OrthoDB" id="43303at2759"/>
<evidence type="ECO:0000313" key="3">
    <source>
        <dbReference type="EMBL" id="CAH0367760.1"/>
    </source>
</evidence>
<reference evidence="2" key="1">
    <citation type="submission" date="2021-01" db="EMBL/GenBank/DDBJ databases">
        <authorList>
            <person name="Corre E."/>
            <person name="Pelletier E."/>
            <person name="Niang G."/>
            <person name="Scheremetjew M."/>
            <person name="Finn R."/>
            <person name="Kale V."/>
            <person name="Holt S."/>
            <person name="Cochrane G."/>
            <person name="Meng A."/>
            <person name="Brown T."/>
            <person name="Cohen L."/>
        </authorList>
    </citation>
    <scope>NUCLEOTIDE SEQUENCE</scope>
    <source>
        <strain evidence="2">CCMP1756</strain>
    </source>
</reference>
<dbReference type="EMBL" id="HBIW01014533">
    <property type="protein sequence ID" value="CAE0697067.1"/>
    <property type="molecule type" value="Transcribed_RNA"/>
</dbReference>
<keyword evidence="4" id="KW-1185">Reference proteome</keyword>
<evidence type="ECO:0000256" key="1">
    <source>
        <dbReference type="SAM" id="MobiDB-lite"/>
    </source>
</evidence>
<proteinExistence type="predicted"/>
<accession>A0A7S4E8M5</accession>
<name>A0A7S4E8M5_9STRA</name>
<protein>
    <submittedName>
        <fullName evidence="2">Uncharacterized protein</fullName>
    </submittedName>
</protein>
<feature type="region of interest" description="Disordered" evidence="1">
    <location>
        <begin position="19"/>
        <end position="42"/>
    </location>
</feature>
<dbReference type="InterPro" id="IPR014710">
    <property type="entry name" value="RmlC-like_jellyroll"/>
</dbReference>
<evidence type="ECO:0000313" key="2">
    <source>
        <dbReference type="EMBL" id="CAE0697067.1"/>
    </source>
</evidence>
<dbReference type="InterPro" id="IPR011051">
    <property type="entry name" value="RmlC_Cupin_sf"/>
</dbReference>
<organism evidence="2">
    <name type="scientific">Pelagomonas calceolata</name>
    <dbReference type="NCBI Taxonomy" id="35677"/>
    <lineage>
        <taxon>Eukaryota</taxon>
        <taxon>Sar</taxon>
        <taxon>Stramenopiles</taxon>
        <taxon>Ochrophyta</taxon>
        <taxon>Pelagophyceae</taxon>
        <taxon>Pelagomonadales</taxon>
        <taxon>Pelagomonadaceae</taxon>
        <taxon>Pelagomonas</taxon>
    </lineage>
</organism>
<sequence>MFAQCRACIGGGGWLRKGQPAFAESQRPTETPLAKAQQQENNMNGTDAAKRALLSRTSTFVSQPVPVPGGGVVDLSTLDPAALINSVAHETRFAIESAAEFNARWRAALRERFEAQGVVDELDAWLDTGLSNGRPLRLSVMAIKPNDWFCVHAHPNIELMQTLVGTLHEVRCGDPPTLPDGDEGPDLRRALAWEAGTVPAGEFVVNAAGSVHQSFTEGDGALIVVLWSGCHANVRPERCPSSNLLRPGAGWAD</sequence>
<reference evidence="3" key="2">
    <citation type="submission" date="2021-11" db="EMBL/GenBank/DDBJ databases">
        <authorList>
            <consortium name="Genoscope - CEA"/>
            <person name="William W."/>
        </authorList>
    </citation>
    <scope>NUCLEOTIDE SEQUENCE</scope>
</reference>
<dbReference type="Proteomes" id="UP000789595">
    <property type="component" value="Unassembled WGS sequence"/>
</dbReference>